<dbReference type="InterPro" id="IPR018392">
    <property type="entry name" value="LysM"/>
</dbReference>
<dbReference type="Pfam" id="PF01476">
    <property type="entry name" value="LysM"/>
    <property type="match status" value="1"/>
</dbReference>
<dbReference type="Gene3D" id="3.10.350.10">
    <property type="entry name" value="LysM domain"/>
    <property type="match status" value="1"/>
</dbReference>
<reference evidence="7 8" key="1">
    <citation type="journal article" date="2023" name="Commun. Biol.">
        <title>Genome analysis of Parmales, the sister group of diatoms, reveals the evolutionary specialization of diatoms from phago-mixotrophs to photoautotrophs.</title>
        <authorList>
            <person name="Ban H."/>
            <person name="Sato S."/>
            <person name="Yoshikawa S."/>
            <person name="Yamada K."/>
            <person name="Nakamura Y."/>
            <person name="Ichinomiya M."/>
            <person name="Sato N."/>
            <person name="Blanc-Mathieu R."/>
            <person name="Endo H."/>
            <person name="Kuwata A."/>
            <person name="Ogata H."/>
        </authorList>
    </citation>
    <scope>NUCLEOTIDE SEQUENCE [LARGE SCALE GENOMIC DNA]</scope>
</reference>
<evidence type="ECO:0000259" key="6">
    <source>
        <dbReference type="PROSITE" id="PS51782"/>
    </source>
</evidence>
<evidence type="ECO:0000256" key="3">
    <source>
        <dbReference type="SAM" id="Coils"/>
    </source>
</evidence>
<dbReference type="EMBL" id="BRYB01006531">
    <property type="protein sequence ID" value="GMI51085.1"/>
    <property type="molecule type" value="Genomic_DNA"/>
</dbReference>
<dbReference type="SUPFAM" id="SSF47473">
    <property type="entry name" value="EF-hand"/>
    <property type="match status" value="1"/>
</dbReference>
<keyword evidence="8" id="KW-1185">Reference proteome</keyword>
<proteinExistence type="predicted"/>
<feature type="domain" description="EF-hand" evidence="5">
    <location>
        <begin position="644"/>
        <end position="673"/>
    </location>
</feature>
<feature type="coiled-coil region" evidence="3">
    <location>
        <begin position="370"/>
        <end position="417"/>
    </location>
</feature>
<dbReference type="PROSITE" id="PS50158">
    <property type="entry name" value="ZF_CCHC"/>
    <property type="match status" value="1"/>
</dbReference>
<dbReference type="InterPro" id="IPR011992">
    <property type="entry name" value="EF-hand-dom_pair"/>
</dbReference>
<dbReference type="Gene3D" id="1.10.238.10">
    <property type="entry name" value="EF-hand"/>
    <property type="match status" value="1"/>
</dbReference>
<evidence type="ECO:0000313" key="7">
    <source>
        <dbReference type="EMBL" id="GMI51085.1"/>
    </source>
</evidence>
<accession>A0ABQ6N8Y3</accession>
<dbReference type="CDD" id="cd00051">
    <property type="entry name" value="EFh"/>
    <property type="match status" value="1"/>
</dbReference>
<dbReference type="SMART" id="SM00257">
    <property type="entry name" value="LysM"/>
    <property type="match status" value="1"/>
</dbReference>
<gene>
    <name evidence="7" type="ORF">TeGR_g6870</name>
</gene>
<evidence type="ECO:0000259" key="4">
    <source>
        <dbReference type="PROSITE" id="PS50158"/>
    </source>
</evidence>
<evidence type="ECO:0000259" key="5">
    <source>
        <dbReference type="PROSITE" id="PS50222"/>
    </source>
</evidence>
<evidence type="ECO:0008006" key="9">
    <source>
        <dbReference type="Google" id="ProtNLM"/>
    </source>
</evidence>
<dbReference type="InterPro" id="IPR001878">
    <property type="entry name" value="Znf_CCHC"/>
</dbReference>
<feature type="domain" description="EF-hand" evidence="5">
    <location>
        <begin position="674"/>
        <end position="709"/>
    </location>
</feature>
<dbReference type="PROSITE" id="PS00018">
    <property type="entry name" value="EF_HAND_1"/>
    <property type="match status" value="2"/>
</dbReference>
<evidence type="ECO:0000313" key="8">
    <source>
        <dbReference type="Proteomes" id="UP001165060"/>
    </source>
</evidence>
<keyword evidence="1" id="KW-0106">Calcium</keyword>
<dbReference type="CDD" id="cd00118">
    <property type="entry name" value="LysM"/>
    <property type="match status" value="1"/>
</dbReference>
<feature type="domain" description="LysM" evidence="6">
    <location>
        <begin position="504"/>
        <end position="548"/>
    </location>
</feature>
<dbReference type="PROSITE" id="PS50222">
    <property type="entry name" value="EF_HAND_2"/>
    <property type="match status" value="2"/>
</dbReference>
<dbReference type="InterPro" id="IPR036779">
    <property type="entry name" value="LysM_dom_sf"/>
</dbReference>
<evidence type="ECO:0000256" key="2">
    <source>
        <dbReference type="PROSITE-ProRule" id="PRU00047"/>
    </source>
</evidence>
<evidence type="ECO:0000256" key="1">
    <source>
        <dbReference type="ARBA" id="ARBA00022837"/>
    </source>
</evidence>
<sequence length="1028" mass="122860">YVTRDVFIQAIVSEYRFDRKLRMEEQLEFLYNAFPGGPQNKVDYRLILCSYLNLILYQIIPVNPKHLFFIMYDIFTRPFSDQVPRKEVLSLISICSLSEEDVKETAGRLDAALTDLAATHLLKPNFRVVEKKFLLEVFETHPGILLTFKEQCWARLSDEQRLYILGKKEDESSRGFDYQNHKFKTRQALQLMKNSLLAKSFRTWDEYKEEILRIKAQRLWMLYRSAKRRMRQWRLQTEANLAKRERIKIARAMGKLIIKRARFLSWARVVIVQRKILRGCARFDDKFKRFGDGLGHLRYSWYRWKARLFLQRWDDETKFLARCEYATKWAIAKFKEANWKAFKVYIRQCIIEKNKELDAVDRREWLSRMMKDADDDLAEMKKKKEAEMLAKELARELEEAQERLRSKNQQMQRRKAQRGADDRYIRDIQREDRRKRVETEKAKIYEEWNDEWNATNAKKRTFNPNRTRYRKRFDDDDPSTMECWRCGREGHAFKQCYFTDHIEGIHVYKKGETLEAIAEQHQITVQNLMDWNHIDSHKDLHHEQNISVMNIDDGNWHARAHKEPGENWTWDMVDVCRNRVSKWLQSKEQDARERLSKSFKELKRAFYQPPTIETKHREEMLCSEANIALSIIDGKLFAQGLLGKELFEKFDESGDGFITFEEMCAGIESMNLNVEHSWIRSLFKSIDDSGDGYISIDELHEALDVAYKYNGVRGCAWKMYTSPAHQILVFHNVVTEEMVFEHEMTDTLLREIVKQNILAEKEFAEREIILEMKRKDLQDRREHYAACKLQFFYWKWTALRDMRKQRWKLEQHELSIMRKEEKKYALMWQSAWRRRLGMKSTWFKVQLHYQKLFDIETQQMVYFNHLTSDRTYSRPKIFFLFLGGDRSIDLDEPLPWSRENTADGQLIWFNRQTGDVIEGTDDGFGEYTPPAKPPGYPICGNCHFNLAWRDCKQCEFAYCFECFRMSHNYVGADRHTWKMVEPLMCSLCTKNTAAKEAKGKNFCMGCFTRLEKSGVFRGKVAQKTLKDV</sequence>
<protein>
    <recommendedName>
        <fullName evidence="9">Calmodulin</fullName>
    </recommendedName>
</protein>
<dbReference type="Pfam" id="PF13202">
    <property type="entry name" value="EF-hand_5"/>
    <property type="match status" value="2"/>
</dbReference>
<name>A0ABQ6N8Y3_9STRA</name>
<keyword evidence="2" id="KW-0862">Zinc</keyword>
<dbReference type="Proteomes" id="UP001165060">
    <property type="component" value="Unassembled WGS sequence"/>
</dbReference>
<dbReference type="CDD" id="cd19757">
    <property type="entry name" value="Bbox1"/>
    <property type="match status" value="1"/>
</dbReference>
<feature type="non-terminal residue" evidence="7">
    <location>
        <position position="1"/>
    </location>
</feature>
<dbReference type="SUPFAM" id="SSF54106">
    <property type="entry name" value="LysM domain"/>
    <property type="match status" value="1"/>
</dbReference>
<comment type="caution">
    <text evidence="7">The sequence shown here is derived from an EMBL/GenBank/DDBJ whole genome shotgun (WGS) entry which is preliminary data.</text>
</comment>
<dbReference type="InterPro" id="IPR002048">
    <property type="entry name" value="EF_hand_dom"/>
</dbReference>
<keyword evidence="2" id="KW-0863">Zinc-finger</keyword>
<dbReference type="SMART" id="SM00054">
    <property type="entry name" value="EFh"/>
    <property type="match status" value="2"/>
</dbReference>
<dbReference type="PROSITE" id="PS51782">
    <property type="entry name" value="LYSM"/>
    <property type="match status" value="1"/>
</dbReference>
<keyword evidence="3" id="KW-0175">Coiled coil</keyword>
<feature type="domain" description="CCHC-type" evidence="4">
    <location>
        <begin position="483"/>
        <end position="496"/>
    </location>
</feature>
<keyword evidence="2" id="KW-0479">Metal-binding</keyword>
<dbReference type="InterPro" id="IPR018247">
    <property type="entry name" value="EF_Hand_1_Ca_BS"/>
</dbReference>
<organism evidence="7 8">
    <name type="scientific">Tetraparma gracilis</name>
    <dbReference type="NCBI Taxonomy" id="2962635"/>
    <lineage>
        <taxon>Eukaryota</taxon>
        <taxon>Sar</taxon>
        <taxon>Stramenopiles</taxon>
        <taxon>Ochrophyta</taxon>
        <taxon>Bolidophyceae</taxon>
        <taxon>Parmales</taxon>
        <taxon>Triparmaceae</taxon>
        <taxon>Tetraparma</taxon>
    </lineage>
</organism>